<evidence type="ECO:0000313" key="1">
    <source>
        <dbReference type="EMBL" id="ELW67242.1"/>
    </source>
</evidence>
<name>L9L1H3_TUPCH</name>
<dbReference type="InParanoid" id="L9L1H3"/>
<dbReference type="EMBL" id="KB320620">
    <property type="protein sequence ID" value="ELW67242.1"/>
    <property type="molecule type" value="Genomic_DNA"/>
</dbReference>
<gene>
    <name evidence="1" type="ORF">TREES_T100015896</name>
</gene>
<reference evidence="2" key="2">
    <citation type="journal article" date="2013" name="Nat. Commun.">
        <title>Genome of the Chinese tree shrew.</title>
        <authorList>
            <person name="Fan Y."/>
            <person name="Huang Z.Y."/>
            <person name="Cao C.C."/>
            <person name="Chen C.S."/>
            <person name="Chen Y.X."/>
            <person name="Fan D.D."/>
            <person name="He J."/>
            <person name="Hou H.L."/>
            <person name="Hu L."/>
            <person name="Hu X.T."/>
            <person name="Jiang X.T."/>
            <person name="Lai R."/>
            <person name="Lang Y.S."/>
            <person name="Liang B."/>
            <person name="Liao S.G."/>
            <person name="Mu D."/>
            <person name="Ma Y.Y."/>
            <person name="Niu Y.Y."/>
            <person name="Sun X.Q."/>
            <person name="Xia J.Q."/>
            <person name="Xiao J."/>
            <person name="Xiong Z.Q."/>
            <person name="Xu L."/>
            <person name="Yang L."/>
            <person name="Zhang Y."/>
            <person name="Zhao W."/>
            <person name="Zhao X.D."/>
            <person name="Zheng Y.T."/>
            <person name="Zhou J.M."/>
            <person name="Zhu Y.B."/>
            <person name="Zhang G.J."/>
            <person name="Wang J."/>
            <person name="Yao Y.G."/>
        </authorList>
    </citation>
    <scope>NUCLEOTIDE SEQUENCE [LARGE SCALE GENOMIC DNA]</scope>
</reference>
<protein>
    <submittedName>
        <fullName evidence="1">Uncharacterized protein</fullName>
    </submittedName>
</protein>
<sequence>MYYAFCATALETDGMNQICATTITYRVLKQEHVIRLLVSEKVKAAKALRELDQTADIARHFSDLVSKLEPSPVPDGPCADGLGTPSAESLRTTLLRAGPRSGQHGEALS</sequence>
<dbReference type="Proteomes" id="UP000011518">
    <property type="component" value="Unassembled WGS sequence"/>
</dbReference>
<accession>L9L1H3</accession>
<keyword evidence="2" id="KW-1185">Reference proteome</keyword>
<evidence type="ECO:0000313" key="2">
    <source>
        <dbReference type="Proteomes" id="UP000011518"/>
    </source>
</evidence>
<organism evidence="1 2">
    <name type="scientific">Tupaia chinensis</name>
    <name type="common">Chinese tree shrew</name>
    <name type="synonym">Tupaia belangeri chinensis</name>
    <dbReference type="NCBI Taxonomy" id="246437"/>
    <lineage>
        <taxon>Eukaryota</taxon>
        <taxon>Metazoa</taxon>
        <taxon>Chordata</taxon>
        <taxon>Craniata</taxon>
        <taxon>Vertebrata</taxon>
        <taxon>Euteleostomi</taxon>
        <taxon>Mammalia</taxon>
        <taxon>Eutheria</taxon>
        <taxon>Euarchontoglires</taxon>
        <taxon>Scandentia</taxon>
        <taxon>Tupaiidae</taxon>
        <taxon>Tupaia</taxon>
    </lineage>
</organism>
<dbReference type="AlphaFoldDB" id="L9L1H3"/>
<reference evidence="2" key="1">
    <citation type="submission" date="2012-07" db="EMBL/GenBank/DDBJ databases">
        <title>Genome of the Chinese tree shrew, a rising model animal genetically related to primates.</title>
        <authorList>
            <person name="Zhang G."/>
            <person name="Fan Y."/>
            <person name="Yao Y."/>
            <person name="Huang Z."/>
        </authorList>
    </citation>
    <scope>NUCLEOTIDE SEQUENCE [LARGE SCALE GENOMIC DNA]</scope>
</reference>
<proteinExistence type="predicted"/>